<name>A0A5C3LEJ6_9AGAR</name>
<dbReference type="AlphaFoldDB" id="A0A5C3LEJ6"/>
<sequence length="436" mass="49196">MSCTSVLILFMYFSTSKTHFCPISMSENNSQYTSDAYCTPPPHLAYSLSFFSLLTFKLVADMTYPIIAPENSVLSFDFDYEVPGDATGTVIMPYEVVPHINDVMPISRRLAAEFSRGKRSVKLIMSHSGRLSVSTVHFYKITLFKLINNYEIAVKYASRLVKHLAMLHIHDKIVGQLLDSPITMAIRGFYIIQFPLWKLGYLLDETWVEEDILNAMAELVYFKAAAGEIQLKTAPSFLFLPTQFFTDARFLYHQVPQVYSPKIHALRHRLQLTSVSAIGFLIGCNDHFTSAWISNPTCIEHGDSLAHPPVNDLLQISQWVFADIKKISLTIIRSVEVALQASEGPGSGSCAISSHNFIECRINPLTPQWESSASPQFRDSALRDLILFHDIAVYMQTLFENSTIPCIPFSSTVSAMDFCGYNDYNNYQPLVHFTLT</sequence>
<dbReference type="EMBL" id="ML213959">
    <property type="protein sequence ID" value="TFK31065.1"/>
    <property type="molecule type" value="Genomic_DNA"/>
</dbReference>
<gene>
    <name evidence="2" type="ORF">BDQ12DRAFT_330879</name>
</gene>
<reference evidence="2 3" key="1">
    <citation type="journal article" date="2019" name="Nat. Ecol. Evol.">
        <title>Megaphylogeny resolves global patterns of mushroom evolution.</title>
        <authorList>
            <person name="Varga T."/>
            <person name="Krizsan K."/>
            <person name="Foldi C."/>
            <person name="Dima B."/>
            <person name="Sanchez-Garcia M."/>
            <person name="Sanchez-Ramirez S."/>
            <person name="Szollosi G.J."/>
            <person name="Szarkandi J.G."/>
            <person name="Papp V."/>
            <person name="Albert L."/>
            <person name="Andreopoulos W."/>
            <person name="Angelini C."/>
            <person name="Antonin V."/>
            <person name="Barry K.W."/>
            <person name="Bougher N.L."/>
            <person name="Buchanan P."/>
            <person name="Buyck B."/>
            <person name="Bense V."/>
            <person name="Catcheside P."/>
            <person name="Chovatia M."/>
            <person name="Cooper J."/>
            <person name="Damon W."/>
            <person name="Desjardin D."/>
            <person name="Finy P."/>
            <person name="Geml J."/>
            <person name="Haridas S."/>
            <person name="Hughes K."/>
            <person name="Justo A."/>
            <person name="Karasinski D."/>
            <person name="Kautmanova I."/>
            <person name="Kiss B."/>
            <person name="Kocsube S."/>
            <person name="Kotiranta H."/>
            <person name="LaButti K.M."/>
            <person name="Lechner B.E."/>
            <person name="Liimatainen K."/>
            <person name="Lipzen A."/>
            <person name="Lukacs Z."/>
            <person name="Mihaltcheva S."/>
            <person name="Morgado L.N."/>
            <person name="Niskanen T."/>
            <person name="Noordeloos M.E."/>
            <person name="Ohm R.A."/>
            <person name="Ortiz-Santana B."/>
            <person name="Ovrebo C."/>
            <person name="Racz N."/>
            <person name="Riley R."/>
            <person name="Savchenko A."/>
            <person name="Shiryaev A."/>
            <person name="Soop K."/>
            <person name="Spirin V."/>
            <person name="Szebenyi C."/>
            <person name="Tomsovsky M."/>
            <person name="Tulloss R.E."/>
            <person name="Uehling J."/>
            <person name="Grigoriev I.V."/>
            <person name="Vagvolgyi C."/>
            <person name="Papp T."/>
            <person name="Martin F.M."/>
            <person name="Miettinen O."/>
            <person name="Hibbett D.S."/>
            <person name="Nagy L.G."/>
        </authorList>
    </citation>
    <scope>NUCLEOTIDE SEQUENCE [LARGE SCALE GENOMIC DNA]</scope>
    <source>
        <strain evidence="2 3">CBS 166.37</strain>
    </source>
</reference>
<protein>
    <submittedName>
        <fullName evidence="2">Uncharacterized protein</fullName>
    </submittedName>
</protein>
<organism evidence="2 3">
    <name type="scientific">Crucibulum laeve</name>
    <dbReference type="NCBI Taxonomy" id="68775"/>
    <lineage>
        <taxon>Eukaryota</taxon>
        <taxon>Fungi</taxon>
        <taxon>Dikarya</taxon>
        <taxon>Basidiomycota</taxon>
        <taxon>Agaricomycotina</taxon>
        <taxon>Agaricomycetes</taxon>
        <taxon>Agaricomycetidae</taxon>
        <taxon>Agaricales</taxon>
        <taxon>Agaricineae</taxon>
        <taxon>Nidulariaceae</taxon>
        <taxon>Crucibulum</taxon>
    </lineage>
</organism>
<keyword evidence="1" id="KW-0732">Signal</keyword>
<proteinExistence type="predicted"/>
<keyword evidence="3" id="KW-1185">Reference proteome</keyword>
<evidence type="ECO:0000313" key="2">
    <source>
        <dbReference type="EMBL" id="TFK31065.1"/>
    </source>
</evidence>
<accession>A0A5C3LEJ6</accession>
<feature type="signal peptide" evidence="1">
    <location>
        <begin position="1"/>
        <end position="18"/>
    </location>
</feature>
<dbReference type="OrthoDB" id="2402896at2759"/>
<evidence type="ECO:0000313" key="3">
    <source>
        <dbReference type="Proteomes" id="UP000308652"/>
    </source>
</evidence>
<feature type="chain" id="PRO_5022744586" evidence="1">
    <location>
        <begin position="19"/>
        <end position="436"/>
    </location>
</feature>
<dbReference type="Proteomes" id="UP000308652">
    <property type="component" value="Unassembled WGS sequence"/>
</dbReference>
<evidence type="ECO:0000256" key="1">
    <source>
        <dbReference type="SAM" id="SignalP"/>
    </source>
</evidence>
<dbReference type="STRING" id="68775.A0A5C3LEJ6"/>